<evidence type="ECO:0000256" key="2">
    <source>
        <dbReference type="ARBA" id="ARBA00023125"/>
    </source>
</evidence>
<feature type="domain" description="Core-binding (CB)" evidence="6">
    <location>
        <begin position="77"/>
        <end position="166"/>
    </location>
</feature>
<dbReference type="Proteomes" id="UP001529421">
    <property type="component" value="Unassembled WGS sequence"/>
</dbReference>
<dbReference type="PANTHER" id="PTHR30349:SF41">
    <property type="entry name" value="INTEGRASE_RECOMBINASE PROTEIN MJ0367-RELATED"/>
    <property type="match status" value="1"/>
</dbReference>
<accession>A0ABT7VB78</accession>
<keyword evidence="8" id="KW-1185">Reference proteome</keyword>
<dbReference type="InterPro" id="IPR050090">
    <property type="entry name" value="Tyrosine_recombinase_XerCD"/>
</dbReference>
<dbReference type="InterPro" id="IPR013762">
    <property type="entry name" value="Integrase-like_cat_sf"/>
</dbReference>
<protein>
    <submittedName>
        <fullName evidence="7">Site-specific integrase</fullName>
    </submittedName>
</protein>
<dbReference type="EMBL" id="JAUDDZ010000019">
    <property type="protein sequence ID" value="MDM8275750.1"/>
    <property type="molecule type" value="Genomic_DNA"/>
</dbReference>
<evidence type="ECO:0000313" key="7">
    <source>
        <dbReference type="EMBL" id="MDM8275750.1"/>
    </source>
</evidence>
<dbReference type="Gene3D" id="1.10.150.130">
    <property type="match status" value="1"/>
</dbReference>
<dbReference type="PROSITE" id="PS51900">
    <property type="entry name" value="CB"/>
    <property type="match status" value="1"/>
</dbReference>
<keyword evidence="2 4" id="KW-0238">DNA-binding</keyword>
<sequence length="408" mass="47946">MAEDFYKGTGLVWRDNKKKWQGNLYWYDEDGKRHQKSKLFTSKKRESQAMFEDWKHELNRKARTTNPIETVKDTSRKTVGERLREYLKYLEHEVSKGTYEQSTLTAKMQSANLYIFPDPIADKTYTKLSKRDIEEWETRMLEGKGISTGTLGIPYSLLRRVYNYDLEHEKIEDTPFRFLKSPKAGKREKAFATDESLRKLAEALDRRWERERGDVHAMCYFLALYTGMRGQEICGLRWMDVYLPQEKMIIRNAIARNGNEPYAKSPKTKNSERVIPIAPRLKEKLVQWKRRVCWIEGVEEPEPNWYVVGDRDKFRKPQWVTQNFGRFCRRNGVKASDGTFLTMHGLRHTFATVAVQEKVVDIKTLAAILGDTVTMVMDTYAGVGDDDLKYQSMELIYKAFEERMGRDD</sequence>
<reference evidence="8" key="1">
    <citation type="submission" date="2023-06" db="EMBL/GenBank/DDBJ databases">
        <title>Identification and characterization of horizontal gene transfer across gut microbiota members of farm animals based on homology search.</title>
        <authorList>
            <person name="Zeman M."/>
            <person name="Kubasova T."/>
            <person name="Jahodarova E."/>
            <person name="Nykrynova M."/>
            <person name="Rychlik I."/>
        </authorList>
    </citation>
    <scope>NUCLEOTIDE SEQUENCE [LARGE SCALE GENOMIC DNA]</scope>
    <source>
        <strain evidence="8">154_Feed</strain>
    </source>
</reference>
<dbReference type="Pfam" id="PF00589">
    <property type="entry name" value="Phage_integrase"/>
    <property type="match status" value="1"/>
</dbReference>
<evidence type="ECO:0000259" key="5">
    <source>
        <dbReference type="PROSITE" id="PS51898"/>
    </source>
</evidence>
<dbReference type="PANTHER" id="PTHR30349">
    <property type="entry name" value="PHAGE INTEGRASE-RELATED"/>
    <property type="match status" value="1"/>
</dbReference>
<dbReference type="InterPro" id="IPR002104">
    <property type="entry name" value="Integrase_catalytic"/>
</dbReference>
<evidence type="ECO:0000256" key="3">
    <source>
        <dbReference type="ARBA" id="ARBA00023172"/>
    </source>
</evidence>
<comment type="similarity">
    <text evidence="1">Belongs to the 'phage' integrase family.</text>
</comment>
<gene>
    <name evidence="7" type="ORF">QUW28_09645</name>
</gene>
<proteinExistence type="inferred from homology"/>
<dbReference type="CDD" id="cd01189">
    <property type="entry name" value="INT_ICEBs1_C_like"/>
    <property type="match status" value="1"/>
</dbReference>
<dbReference type="Gene3D" id="1.10.443.10">
    <property type="entry name" value="Intergrase catalytic core"/>
    <property type="match status" value="1"/>
</dbReference>
<organism evidence="7 8">
    <name type="scientific">Enorma phocaeensis</name>
    <dbReference type="NCBI Taxonomy" id="1871019"/>
    <lineage>
        <taxon>Bacteria</taxon>
        <taxon>Bacillati</taxon>
        <taxon>Actinomycetota</taxon>
        <taxon>Coriobacteriia</taxon>
        <taxon>Coriobacteriales</taxon>
        <taxon>Coriobacteriaceae</taxon>
        <taxon>Enorma</taxon>
    </lineage>
</organism>
<dbReference type="InterPro" id="IPR010998">
    <property type="entry name" value="Integrase_recombinase_N"/>
</dbReference>
<dbReference type="SUPFAM" id="SSF56349">
    <property type="entry name" value="DNA breaking-rejoining enzymes"/>
    <property type="match status" value="1"/>
</dbReference>
<feature type="domain" description="Tyr recombinase" evidence="5">
    <location>
        <begin position="187"/>
        <end position="393"/>
    </location>
</feature>
<evidence type="ECO:0000256" key="4">
    <source>
        <dbReference type="PROSITE-ProRule" id="PRU01248"/>
    </source>
</evidence>
<evidence type="ECO:0000256" key="1">
    <source>
        <dbReference type="ARBA" id="ARBA00008857"/>
    </source>
</evidence>
<name>A0ABT7VB78_9ACTN</name>
<dbReference type="InterPro" id="IPR011010">
    <property type="entry name" value="DNA_brk_join_enz"/>
</dbReference>
<dbReference type="RefSeq" id="WP_289545986.1">
    <property type="nucleotide sequence ID" value="NZ_JAUDDZ010000019.1"/>
</dbReference>
<dbReference type="InterPro" id="IPR044068">
    <property type="entry name" value="CB"/>
</dbReference>
<evidence type="ECO:0000259" key="6">
    <source>
        <dbReference type="PROSITE" id="PS51900"/>
    </source>
</evidence>
<evidence type="ECO:0000313" key="8">
    <source>
        <dbReference type="Proteomes" id="UP001529421"/>
    </source>
</evidence>
<dbReference type="PROSITE" id="PS51898">
    <property type="entry name" value="TYR_RECOMBINASE"/>
    <property type="match status" value="1"/>
</dbReference>
<keyword evidence="3" id="KW-0233">DNA recombination</keyword>
<comment type="caution">
    <text evidence="7">The sequence shown here is derived from an EMBL/GenBank/DDBJ whole genome shotgun (WGS) entry which is preliminary data.</text>
</comment>